<name>A0A4Z2GPR4_9TELE</name>
<protein>
    <submittedName>
        <fullName evidence="1">Uncharacterized protein</fullName>
    </submittedName>
</protein>
<evidence type="ECO:0000313" key="2">
    <source>
        <dbReference type="Proteomes" id="UP000314294"/>
    </source>
</evidence>
<reference evidence="1 2" key="1">
    <citation type="submission" date="2019-03" db="EMBL/GenBank/DDBJ databases">
        <title>First draft genome of Liparis tanakae, snailfish: a comprehensive survey of snailfish specific genes.</title>
        <authorList>
            <person name="Kim W."/>
            <person name="Song I."/>
            <person name="Jeong J.-H."/>
            <person name="Kim D."/>
            <person name="Kim S."/>
            <person name="Ryu S."/>
            <person name="Song J.Y."/>
            <person name="Lee S.K."/>
        </authorList>
    </citation>
    <scope>NUCLEOTIDE SEQUENCE [LARGE SCALE GENOMIC DNA]</scope>
    <source>
        <tissue evidence="1">Muscle</tissue>
    </source>
</reference>
<gene>
    <name evidence="1" type="ORF">EYF80_034289</name>
</gene>
<sequence length="101" mass="11094">MPNPVICEECFQEGVRRYLRLHRTNSLAIVSEPGGYAEQPAVRCQRGIATPLGPKPTGSGKQLCFTGVRSSRCEPNEVTTTAKTTPSDLLVSYVYISVYML</sequence>
<evidence type="ECO:0000313" key="1">
    <source>
        <dbReference type="EMBL" id="TNN55547.1"/>
    </source>
</evidence>
<accession>A0A4Z2GPR4</accession>
<proteinExistence type="predicted"/>
<keyword evidence="2" id="KW-1185">Reference proteome</keyword>
<comment type="caution">
    <text evidence="1">The sequence shown here is derived from an EMBL/GenBank/DDBJ whole genome shotgun (WGS) entry which is preliminary data.</text>
</comment>
<dbReference type="Proteomes" id="UP000314294">
    <property type="component" value="Unassembled WGS sequence"/>
</dbReference>
<dbReference type="EMBL" id="SRLO01000453">
    <property type="protein sequence ID" value="TNN55547.1"/>
    <property type="molecule type" value="Genomic_DNA"/>
</dbReference>
<organism evidence="1 2">
    <name type="scientific">Liparis tanakae</name>
    <name type="common">Tanaka's snailfish</name>
    <dbReference type="NCBI Taxonomy" id="230148"/>
    <lineage>
        <taxon>Eukaryota</taxon>
        <taxon>Metazoa</taxon>
        <taxon>Chordata</taxon>
        <taxon>Craniata</taxon>
        <taxon>Vertebrata</taxon>
        <taxon>Euteleostomi</taxon>
        <taxon>Actinopterygii</taxon>
        <taxon>Neopterygii</taxon>
        <taxon>Teleostei</taxon>
        <taxon>Neoteleostei</taxon>
        <taxon>Acanthomorphata</taxon>
        <taxon>Eupercaria</taxon>
        <taxon>Perciformes</taxon>
        <taxon>Cottioidei</taxon>
        <taxon>Cottales</taxon>
        <taxon>Liparidae</taxon>
        <taxon>Liparis</taxon>
    </lineage>
</organism>
<dbReference type="AlphaFoldDB" id="A0A4Z2GPR4"/>